<evidence type="ECO:0000313" key="4">
    <source>
        <dbReference type="Proteomes" id="UP000886595"/>
    </source>
</evidence>
<dbReference type="PANTHER" id="PTHR11165">
    <property type="entry name" value="SKP1"/>
    <property type="match status" value="1"/>
</dbReference>
<comment type="caution">
    <text evidence="3">The sequence shown here is derived from an EMBL/GenBank/DDBJ whole genome shotgun (WGS) entry which is preliminary data.</text>
</comment>
<dbReference type="Proteomes" id="UP000886595">
    <property type="component" value="Unassembled WGS sequence"/>
</dbReference>
<proteinExistence type="predicted"/>
<evidence type="ECO:0000259" key="2">
    <source>
        <dbReference type="Pfam" id="PF01466"/>
    </source>
</evidence>
<accession>A0A8X7W9E4</accession>
<protein>
    <recommendedName>
        <fullName evidence="2">SKP1 component dimerisation domain-containing protein</fullName>
    </recommendedName>
</protein>
<dbReference type="InterPro" id="IPR016897">
    <property type="entry name" value="SKP1"/>
</dbReference>
<keyword evidence="4" id="KW-1185">Reference proteome</keyword>
<dbReference type="InterPro" id="IPR036296">
    <property type="entry name" value="SKP1-like_dim_sf"/>
</dbReference>
<dbReference type="Gene3D" id="3.30.710.10">
    <property type="entry name" value="Potassium Channel Kv1.1, Chain A"/>
    <property type="match status" value="1"/>
</dbReference>
<dbReference type="AlphaFoldDB" id="A0A8X7W9E4"/>
<evidence type="ECO:0000256" key="1">
    <source>
        <dbReference type="ARBA" id="ARBA00004906"/>
    </source>
</evidence>
<dbReference type="GO" id="GO:0006511">
    <property type="term" value="P:ubiquitin-dependent protein catabolic process"/>
    <property type="evidence" value="ECO:0007669"/>
    <property type="project" value="InterPro"/>
</dbReference>
<sequence>MDEPTIFDLVLASDYLNIPSLLDLTCHTIVDKIAACKDANEIRAKLEMENNFTPDDEETIRQENQWAFQ</sequence>
<reference evidence="3 4" key="1">
    <citation type="submission" date="2020-02" db="EMBL/GenBank/DDBJ databases">
        <authorList>
            <person name="Ma Q."/>
            <person name="Huang Y."/>
            <person name="Song X."/>
            <person name="Pei D."/>
        </authorList>
    </citation>
    <scope>NUCLEOTIDE SEQUENCE [LARGE SCALE GENOMIC DNA]</scope>
    <source>
        <strain evidence="3">Sxm20200214</strain>
        <tissue evidence="3">Leaf</tissue>
    </source>
</reference>
<dbReference type="InterPro" id="IPR016072">
    <property type="entry name" value="Skp1_comp_dimer"/>
</dbReference>
<dbReference type="SUPFAM" id="SSF81382">
    <property type="entry name" value="Skp1 dimerisation domain-like"/>
    <property type="match status" value="1"/>
</dbReference>
<evidence type="ECO:0000313" key="3">
    <source>
        <dbReference type="EMBL" id="KAG2325474.1"/>
    </source>
</evidence>
<name>A0A8X7W9E4_BRACI</name>
<organism evidence="3 4">
    <name type="scientific">Brassica carinata</name>
    <name type="common">Ethiopian mustard</name>
    <name type="synonym">Abyssinian cabbage</name>
    <dbReference type="NCBI Taxonomy" id="52824"/>
    <lineage>
        <taxon>Eukaryota</taxon>
        <taxon>Viridiplantae</taxon>
        <taxon>Streptophyta</taxon>
        <taxon>Embryophyta</taxon>
        <taxon>Tracheophyta</taxon>
        <taxon>Spermatophyta</taxon>
        <taxon>Magnoliopsida</taxon>
        <taxon>eudicotyledons</taxon>
        <taxon>Gunneridae</taxon>
        <taxon>Pentapetalae</taxon>
        <taxon>rosids</taxon>
        <taxon>malvids</taxon>
        <taxon>Brassicales</taxon>
        <taxon>Brassicaceae</taxon>
        <taxon>Brassiceae</taxon>
        <taxon>Brassica</taxon>
    </lineage>
</organism>
<gene>
    <name evidence="3" type="ORF">Bca52824_008202</name>
</gene>
<dbReference type="OrthoDB" id="1901727at2759"/>
<dbReference type="InterPro" id="IPR011333">
    <property type="entry name" value="SKP1/BTB/POZ_sf"/>
</dbReference>
<feature type="domain" description="SKP1 component dimerisation" evidence="2">
    <location>
        <begin position="20"/>
        <end position="67"/>
    </location>
</feature>
<comment type="pathway">
    <text evidence="1">Protein modification; protein ubiquitination.</text>
</comment>
<dbReference type="Pfam" id="PF01466">
    <property type="entry name" value="Skp1"/>
    <property type="match status" value="1"/>
</dbReference>
<dbReference type="EMBL" id="JAAMPC010000002">
    <property type="protein sequence ID" value="KAG2325474.1"/>
    <property type="molecule type" value="Genomic_DNA"/>
</dbReference>